<evidence type="ECO:0000313" key="1">
    <source>
        <dbReference type="EMBL" id="RIA85203.1"/>
    </source>
</evidence>
<name>A0A397SG64_9GLOM</name>
<dbReference type="InterPro" id="IPR011990">
    <property type="entry name" value="TPR-like_helical_dom_sf"/>
</dbReference>
<dbReference type="Gene3D" id="1.25.40.10">
    <property type="entry name" value="Tetratricopeptide repeat domain"/>
    <property type="match status" value="1"/>
</dbReference>
<dbReference type="InterPro" id="IPR006597">
    <property type="entry name" value="Sel1-like"/>
</dbReference>
<keyword evidence="2" id="KW-1185">Reference proteome</keyword>
<dbReference type="PANTHER" id="PTHR43628">
    <property type="entry name" value="ACTIVATOR OF C KINASE PROTEIN 1-RELATED"/>
    <property type="match status" value="1"/>
</dbReference>
<dbReference type="STRING" id="658196.A0A397SG64"/>
<evidence type="ECO:0008006" key="3">
    <source>
        <dbReference type="Google" id="ProtNLM"/>
    </source>
</evidence>
<dbReference type="EMBL" id="QKYT01000440">
    <property type="protein sequence ID" value="RIA85203.1"/>
    <property type="molecule type" value="Genomic_DNA"/>
</dbReference>
<evidence type="ECO:0000313" key="2">
    <source>
        <dbReference type="Proteomes" id="UP000265703"/>
    </source>
</evidence>
<accession>A0A397SG64</accession>
<dbReference type="SUPFAM" id="SSF81901">
    <property type="entry name" value="HCP-like"/>
    <property type="match status" value="1"/>
</dbReference>
<dbReference type="Proteomes" id="UP000265703">
    <property type="component" value="Unassembled WGS sequence"/>
</dbReference>
<reference evidence="1 2" key="1">
    <citation type="submission" date="2018-06" db="EMBL/GenBank/DDBJ databases">
        <title>Comparative genomics reveals the genomic features of Rhizophagus irregularis, R. cerebriforme, R. diaphanum and Gigaspora rosea, and their symbiotic lifestyle signature.</title>
        <authorList>
            <person name="Morin E."/>
            <person name="San Clemente H."/>
            <person name="Chen E.C.H."/>
            <person name="De La Providencia I."/>
            <person name="Hainaut M."/>
            <person name="Kuo A."/>
            <person name="Kohler A."/>
            <person name="Murat C."/>
            <person name="Tang N."/>
            <person name="Roy S."/>
            <person name="Loubradou J."/>
            <person name="Henrissat B."/>
            <person name="Grigoriev I.V."/>
            <person name="Corradi N."/>
            <person name="Roux C."/>
            <person name="Martin F.M."/>
        </authorList>
    </citation>
    <scope>NUCLEOTIDE SEQUENCE [LARGE SCALE GENOMIC DNA]</scope>
    <source>
        <strain evidence="1 2">DAOM 227022</strain>
    </source>
</reference>
<sequence>MSNENYCNSHIDKFMNSENSIFSQDSSIIKYESSFLTIFFKETLQELYIHLLNWEINDIDQLNEIINNCLLDYNLDPKNVLEIMTSCSQNIFYHSSLIGYFYQHGIGCEVNEIKAFEIFSNAIKSIQKTELNQLSFDQYNETLSFCNDDIKKLNNIVLQYFYSLFLYKDIILHRRNIYKLHIKNAEKGDNVSQYYIGECYYYGKKIKQNYDKAIEWYVKSSEGGNIRAMYRLGNCYYHGIGVMKDEEKSFKFHLKSAESGYKYALYMIGDFYCQGTGILKDESKAFKWYLKTARKGHAYSQFLAAKYYNGGKYISKNEEKGFYWNRKAAINGIKDAQYNIAEYYLENKNETKAFKWYLKLANENKRAIYLVAKCYRDGIGTDKNLHEAEIWFKKSEFISITLNDFLNGLNIAL</sequence>
<dbReference type="SMART" id="SM00671">
    <property type="entry name" value="SEL1"/>
    <property type="match status" value="7"/>
</dbReference>
<dbReference type="OrthoDB" id="2384430at2759"/>
<organism evidence="1 2">
    <name type="scientific">Glomus cerebriforme</name>
    <dbReference type="NCBI Taxonomy" id="658196"/>
    <lineage>
        <taxon>Eukaryota</taxon>
        <taxon>Fungi</taxon>
        <taxon>Fungi incertae sedis</taxon>
        <taxon>Mucoromycota</taxon>
        <taxon>Glomeromycotina</taxon>
        <taxon>Glomeromycetes</taxon>
        <taxon>Glomerales</taxon>
        <taxon>Glomeraceae</taxon>
        <taxon>Glomus</taxon>
    </lineage>
</organism>
<dbReference type="AlphaFoldDB" id="A0A397SG64"/>
<proteinExistence type="predicted"/>
<dbReference type="PANTHER" id="PTHR43628:SF1">
    <property type="entry name" value="CHITIN SYNTHASE REGULATORY FACTOR 2-RELATED"/>
    <property type="match status" value="1"/>
</dbReference>
<comment type="caution">
    <text evidence="1">The sequence shown here is derived from an EMBL/GenBank/DDBJ whole genome shotgun (WGS) entry which is preliminary data.</text>
</comment>
<dbReference type="Pfam" id="PF08238">
    <property type="entry name" value="Sel1"/>
    <property type="match status" value="7"/>
</dbReference>
<dbReference type="InterPro" id="IPR052945">
    <property type="entry name" value="Mitotic_Regulator"/>
</dbReference>
<gene>
    <name evidence="1" type="ORF">C1645_808392</name>
</gene>
<protein>
    <recommendedName>
        <fullName evidence="3">HCP-like protein</fullName>
    </recommendedName>
</protein>